<dbReference type="Proteomes" id="UP001295423">
    <property type="component" value="Unassembled WGS sequence"/>
</dbReference>
<reference evidence="1" key="1">
    <citation type="submission" date="2023-08" db="EMBL/GenBank/DDBJ databases">
        <authorList>
            <person name="Audoor S."/>
            <person name="Bilcke G."/>
        </authorList>
    </citation>
    <scope>NUCLEOTIDE SEQUENCE</scope>
</reference>
<keyword evidence="2" id="KW-1185">Reference proteome</keyword>
<proteinExistence type="predicted"/>
<gene>
    <name evidence="1" type="ORF">CYCCA115_LOCUS10132</name>
</gene>
<dbReference type="EMBL" id="CAKOGP040001557">
    <property type="protein sequence ID" value="CAJ1945990.1"/>
    <property type="molecule type" value="Genomic_DNA"/>
</dbReference>
<organism evidence="1 2">
    <name type="scientific">Cylindrotheca closterium</name>
    <dbReference type="NCBI Taxonomy" id="2856"/>
    <lineage>
        <taxon>Eukaryota</taxon>
        <taxon>Sar</taxon>
        <taxon>Stramenopiles</taxon>
        <taxon>Ochrophyta</taxon>
        <taxon>Bacillariophyta</taxon>
        <taxon>Bacillariophyceae</taxon>
        <taxon>Bacillariophycidae</taxon>
        <taxon>Bacillariales</taxon>
        <taxon>Bacillariaceae</taxon>
        <taxon>Cylindrotheca</taxon>
    </lineage>
</organism>
<comment type="caution">
    <text evidence="1">The sequence shown here is derived from an EMBL/GenBank/DDBJ whole genome shotgun (WGS) entry which is preliminary data.</text>
</comment>
<evidence type="ECO:0000313" key="1">
    <source>
        <dbReference type="EMBL" id="CAJ1945990.1"/>
    </source>
</evidence>
<evidence type="ECO:0000313" key="2">
    <source>
        <dbReference type="Proteomes" id="UP001295423"/>
    </source>
</evidence>
<dbReference type="AlphaFoldDB" id="A0AAD2CU81"/>
<sequence length="126" mass="14447">MSPFHVLFSTVGPSQDVLEVLLKHFPYQILDAKDANGKQPLDYLVSNWTETTASLLQITIQRWMVDPLVRWGATSWAQVMSNRIQAILAEDNKDQRLTLCNGAYSAFTLYEHLEATSIFEMALWKR</sequence>
<accession>A0AAD2CU81</accession>
<protein>
    <submittedName>
        <fullName evidence="1">Uncharacterized protein</fullName>
    </submittedName>
</protein>
<name>A0AAD2CU81_9STRA</name>